<dbReference type="EMBL" id="JXTB01000193">
    <property type="protein sequence ID" value="PON54566.1"/>
    <property type="molecule type" value="Genomic_DNA"/>
</dbReference>
<accession>A0A2P5C0M5</accession>
<organism evidence="1 2">
    <name type="scientific">Parasponia andersonii</name>
    <name type="common">Sponia andersonii</name>
    <dbReference type="NCBI Taxonomy" id="3476"/>
    <lineage>
        <taxon>Eukaryota</taxon>
        <taxon>Viridiplantae</taxon>
        <taxon>Streptophyta</taxon>
        <taxon>Embryophyta</taxon>
        <taxon>Tracheophyta</taxon>
        <taxon>Spermatophyta</taxon>
        <taxon>Magnoliopsida</taxon>
        <taxon>eudicotyledons</taxon>
        <taxon>Gunneridae</taxon>
        <taxon>Pentapetalae</taxon>
        <taxon>rosids</taxon>
        <taxon>fabids</taxon>
        <taxon>Rosales</taxon>
        <taxon>Cannabaceae</taxon>
        <taxon>Parasponia</taxon>
    </lineage>
</organism>
<keyword evidence="2" id="KW-1185">Reference proteome</keyword>
<evidence type="ECO:0000313" key="2">
    <source>
        <dbReference type="Proteomes" id="UP000237105"/>
    </source>
</evidence>
<name>A0A2P5C0M5_PARAD</name>
<evidence type="ECO:0000313" key="1">
    <source>
        <dbReference type="EMBL" id="PON54566.1"/>
    </source>
</evidence>
<protein>
    <submittedName>
        <fullName evidence="1">Uncharacterized protein</fullName>
    </submittedName>
</protein>
<feature type="non-terminal residue" evidence="1">
    <location>
        <position position="234"/>
    </location>
</feature>
<reference evidence="2" key="1">
    <citation type="submission" date="2016-06" db="EMBL/GenBank/DDBJ databases">
        <title>Parallel loss of symbiosis genes in relatives of nitrogen-fixing non-legume Parasponia.</title>
        <authorList>
            <person name="Van Velzen R."/>
            <person name="Holmer R."/>
            <person name="Bu F."/>
            <person name="Rutten L."/>
            <person name="Van Zeijl A."/>
            <person name="Liu W."/>
            <person name="Santuari L."/>
            <person name="Cao Q."/>
            <person name="Sharma T."/>
            <person name="Shen D."/>
            <person name="Roswanjaya Y."/>
            <person name="Wardhani T."/>
            <person name="Kalhor M.S."/>
            <person name="Jansen J."/>
            <person name="Van den Hoogen J."/>
            <person name="Gungor B."/>
            <person name="Hartog M."/>
            <person name="Hontelez J."/>
            <person name="Verver J."/>
            <person name="Yang W.-C."/>
            <person name="Schijlen E."/>
            <person name="Repin R."/>
            <person name="Schilthuizen M."/>
            <person name="Schranz E."/>
            <person name="Heidstra R."/>
            <person name="Miyata K."/>
            <person name="Fedorova E."/>
            <person name="Kohlen W."/>
            <person name="Bisseling T."/>
            <person name="Smit S."/>
            <person name="Geurts R."/>
        </authorList>
    </citation>
    <scope>NUCLEOTIDE SEQUENCE [LARGE SCALE GENOMIC DNA]</scope>
    <source>
        <strain evidence="2">cv. WU1-14</strain>
    </source>
</reference>
<dbReference type="Proteomes" id="UP000237105">
    <property type="component" value="Unassembled WGS sequence"/>
</dbReference>
<dbReference type="AlphaFoldDB" id="A0A2P5C0M5"/>
<dbReference type="OrthoDB" id="1209652at2759"/>
<comment type="caution">
    <text evidence="1">The sequence shown here is derived from an EMBL/GenBank/DDBJ whole genome shotgun (WGS) entry which is preliminary data.</text>
</comment>
<sequence length="234" mass="24745">MSTPLDHYTSTYLLSGYSFSDYRLKSTHSLDSEDGLNASKFAHGRDSNLGLEVKLAKCSLGFWGDASLRDIAAANANLGLVVRGVSRSGGSFEIKHDTSTSGHIDFHGVPSFVKDNGRFIHRPRVAAGFDIISHDPINSLNDKSTPFSRPSVLQASAHVLPPCNAQSGHSLGSSLAAGPSFANVVSGLTPQGQIGVNGSTSSLNVMNSKDSLIALELSKPTIKGNYICVKVDDQ</sequence>
<gene>
    <name evidence="1" type="ORF">PanWU01x14_194350</name>
</gene>
<proteinExistence type="predicted"/>